<sequence>MTIRIAILSLISIVCAVPSLAGPSGQHSANAAGHSGQAASEGSAAVASGTAAVMAVPIVVFGAGLAISGAAIADVGVGGVALGNDLSRVGTGQPVLHQGVTPDPAPTLD</sequence>
<protein>
    <submittedName>
        <fullName evidence="3">Uncharacterized protein</fullName>
    </submittedName>
</protein>
<evidence type="ECO:0000313" key="4">
    <source>
        <dbReference type="Proteomes" id="UP000468591"/>
    </source>
</evidence>
<reference evidence="3 4" key="1">
    <citation type="submission" date="2020-01" db="EMBL/GenBank/DDBJ databases">
        <title>Sulfitobacter sediminilitoris sp. nov., isolated from a tidal flat.</title>
        <authorList>
            <person name="Park S."/>
            <person name="Yoon J.-H."/>
        </authorList>
    </citation>
    <scope>NUCLEOTIDE SEQUENCE [LARGE SCALE GENOMIC DNA]</scope>
    <source>
        <strain evidence="3 4">JBTF-M27</strain>
    </source>
</reference>
<proteinExistence type="predicted"/>
<dbReference type="RefSeq" id="WP_164356586.1">
    <property type="nucleotide sequence ID" value="NZ_JAABNT010000052.1"/>
</dbReference>
<name>A0A6P0CIG5_9RHOB</name>
<evidence type="ECO:0000256" key="1">
    <source>
        <dbReference type="SAM" id="MobiDB-lite"/>
    </source>
</evidence>
<accession>A0A6P0CIG5</accession>
<evidence type="ECO:0000313" key="3">
    <source>
        <dbReference type="EMBL" id="NEK25200.1"/>
    </source>
</evidence>
<feature type="signal peptide" evidence="2">
    <location>
        <begin position="1"/>
        <end position="21"/>
    </location>
</feature>
<dbReference type="EMBL" id="JAABNT010000052">
    <property type="protein sequence ID" value="NEK25200.1"/>
    <property type="molecule type" value="Genomic_DNA"/>
</dbReference>
<dbReference type="Proteomes" id="UP000468591">
    <property type="component" value="Unassembled WGS sequence"/>
</dbReference>
<comment type="caution">
    <text evidence="3">The sequence shown here is derived from an EMBL/GenBank/DDBJ whole genome shotgun (WGS) entry which is preliminary data.</text>
</comment>
<dbReference type="AlphaFoldDB" id="A0A6P0CIG5"/>
<gene>
    <name evidence="3" type="ORF">GV827_22805</name>
</gene>
<feature type="region of interest" description="Disordered" evidence="1">
    <location>
        <begin position="90"/>
        <end position="109"/>
    </location>
</feature>
<keyword evidence="2" id="KW-0732">Signal</keyword>
<evidence type="ECO:0000256" key="2">
    <source>
        <dbReference type="SAM" id="SignalP"/>
    </source>
</evidence>
<organism evidence="3 4">
    <name type="scientific">Sulfitobacter sediminilitoris</name>
    <dbReference type="NCBI Taxonomy" id="2698830"/>
    <lineage>
        <taxon>Bacteria</taxon>
        <taxon>Pseudomonadati</taxon>
        <taxon>Pseudomonadota</taxon>
        <taxon>Alphaproteobacteria</taxon>
        <taxon>Rhodobacterales</taxon>
        <taxon>Roseobacteraceae</taxon>
        <taxon>Sulfitobacter</taxon>
    </lineage>
</organism>
<keyword evidence="4" id="KW-1185">Reference proteome</keyword>
<feature type="chain" id="PRO_5026982855" evidence="2">
    <location>
        <begin position="22"/>
        <end position="109"/>
    </location>
</feature>